<evidence type="ECO:0000313" key="1">
    <source>
        <dbReference type="EMBL" id="OLP89510.1"/>
    </source>
</evidence>
<protein>
    <submittedName>
        <fullName evidence="1">Uncharacterized protein</fullName>
    </submittedName>
</protein>
<accession>A0A1Q9D2V6</accession>
<dbReference type="Proteomes" id="UP000186817">
    <property type="component" value="Unassembled WGS sequence"/>
</dbReference>
<evidence type="ECO:0000313" key="2">
    <source>
        <dbReference type="Proteomes" id="UP000186817"/>
    </source>
</evidence>
<comment type="caution">
    <text evidence="1">The sequence shown here is derived from an EMBL/GenBank/DDBJ whole genome shotgun (WGS) entry which is preliminary data.</text>
</comment>
<dbReference type="EMBL" id="LSRX01000756">
    <property type="protein sequence ID" value="OLP89510.1"/>
    <property type="molecule type" value="Genomic_DNA"/>
</dbReference>
<proteinExistence type="predicted"/>
<dbReference type="AlphaFoldDB" id="A0A1Q9D2V6"/>
<name>A0A1Q9D2V6_SYMMI</name>
<sequence length="242" mass="27065">MGHLKECPWDKNAPWRSRRLIEAKSGRGGWIEHRTFTAAEQGERPREMILRDSSVDVEYSATKGEDAATARNLFKFGTASPKVMQPMGMEETVRMAVRSRDGSFPAKQDLRSASYLPGGWEDYGRLNKPDFTKSFSYIRKGCRLDSLDFSRPQTAGTFDDRDVRTPPAAVESLETLATRTFSRLSGGPGSPTATMRMQASMPYIRAKSTGNLTQAAEPSIYCNLTREKAVNASINSTFRFER</sequence>
<keyword evidence="2" id="KW-1185">Reference proteome</keyword>
<organism evidence="1 2">
    <name type="scientific">Symbiodinium microadriaticum</name>
    <name type="common">Dinoflagellate</name>
    <name type="synonym">Zooxanthella microadriatica</name>
    <dbReference type="NCBI Taxonomy" id="2951"/>
    <lineage>
        <taxon>Eukaryota</taxon>
        <taxon>Sar</taxon>
        <taxon>Alveolata</taxon>
        <taxon>Dinophyceae</taxon>
        <taxon>Suessiales</taxon>
        <taxon>Symbiodiniaceae</taxon>
        <taxon>Symbiodinium</taxon>
    </lineage>
</organism>
<gene>
    <name evidence="1" type="ORF">AK812_SmicGene29027</name>
</gene>
<reference evidence="1 2" key="1">
    <citation type="submission" date="2016-02" db="EMBL/GenBank/DDBJ databases">
        <title>Genome analysis of coral dinoflagellate symbionts highlights evolutionary adaptations to a symbiotic lifestyle.</title>
        <authorList>
            <person name="Aranda M."/>
            <person name="Li Y."/>
            <person name="Liew Y.J."/>
            <person name="Baumgarten S."/>
            <person name="Simakov O."/>
            <person name="Wilson M."/>
            <person name="Piel J."/>
            <person name="Ashoor H."/>
            <person name="Bougouffa S."/>
            <person name="Bajic V.B."/>
            <person name="Ryu T."/>
            <person name="Ravasi T."/>
            <person name="Bayer T."/>
            <person name="Micklem G."/>
            <person name="Kim H."/>
            <person name="Bhak J."/>
            <person name="Lajeunesse T.C."/>
            <person name="Voolstra C.R."/>
        </authorList>
    </citation>
    <scope>NUCLEOTIDE SEQUENCE [LARGE SCALE GENOMIC DNA]</scope>
    <source>
        <strain evidence="1 2">CCMP2467</strain>
    </source>
</reference>
<dbReference type="OrthoDB" id="10574298at2759"/>